<gene>
    <name evidence="3" type="ORF">FH715_04870</name>
</gene>
<dbReference type="EMBL" id="VDGT01000003">
    <property type="protein sequence ID" value="TNM32670.1"/>
    <property type="molecule type" value="Genomic_DNA"/>
</dbReference>
<dbReference type="SUPFAM" id="SSF55469">
    <property type="entry name" value="FMN-dependent nitroreductase-like"/>
    <property type="match status" value="1"/>
</dbReference>
<feature type="compositionally biased region" description="Basic residues" evidence="1">
    <location>
        <begin position="351"/>
        <end position="360"/>
    </location>
</feature>
<name>A0A5C4V9R7_9ACTN</name>
<feature type="compositionally biased region" description="Basic residues" evidence="1">
    <location>
        <begin position="249"/>
        <end position="265"/>
    </location>
</feature>
<feature type="compositionally biased region" description="Low complexity" evidence="1">
    <location>
        <begin position="194"/>
        <end position="212"/>
    </location>
</feature>
<evidence type="ECO:0000313" key="4">
    <source>
        <dbReference type="Proteomes" id="UP000311713"/>
    </source>
</evidence>
<organism evidence="3 4">
    <name type="scientific">Streptomyces sedi</name>
    <dbReference type="NCBI Taxonomy" id="555059"/>
    <lineage>
        <taxon>Bacteria</taxon>
        <taxon>Bacillati</taxon>
        <taxon>Actinomycetota</taxon>
        <taxon>Actinomycetes</taxon>
        <taxon>Kitasatosporales</taxon>
        <taxon>Streptomycetaceae</taxon>
        <taxon>Streptomyces</taxon>
    </lineage>
</organism>
<dbReference type="Gene3D" id="3.40.109.10">
    <property type="entry name" value="NADH Oxidase"/>
    <property type="match status" value="1"/>
</dbReference>
<feature type="compositionally biased region" description="Basic and acidic residues" evidence="1">
    <location>
        <begin position="331"/>
        <end position="350"/>
    </location>
</feature>
<feature type="compositionally biased region" description="Gly residues" evidence="1">
    <location>
        <begin position="273"/>
        <end position="283"/>
    </location>
</feature>
<reference evidence="3 4" key="1">
    <citation type="submission" date="2019-06" db="EMBL/GenBank/DDBJ databases">
        <title>Draft genome of Streptomyces sedi sp. JCM16909.</title>
        <authorList>
            <person name="Klykleung N."/>
            <person name="Tanasupawat S."/>
            <person name="Kudo T."/>
            <person name="Yuki M."/>
            <person name="Ohkuma M."/>
        </authorList>
    </citation>
    <scope>NUCLEOTIDE SEQUENCE [LARGE SCALE GENOMIC DNA]</scope>
    <source>
        <strain evidence="3 4">JCM 16909</strain>
    </source>
</reference>
<comment type="caution">
    <text evidence="3">The sequence shown here is derived from an EMBL/GenBank/DDBJ whole genome shotgun (WGS) entry which is preliminary data.</text>
</comment>
<sequence length="571" mass="59043">MRAPRGARAAGRRLPGERRDRSALPAGARRVPGLSAAGQGGGGPRAGRRRGPGRRRAARRAGGGRGPGAGRRRGGGAGHGGDHRRSGHLHHRAASRRSGARLPVRRHRRRRNGTRPGRRAVVGGHPGRRTRAAPRDPDPRLPAAGAGADRRAPGLSQPAEAAVSHRRTAAARRGVRRGTARGRRPAGRHRAGRPADAGGREAAGARRPAGAALDAQRREPRLGGAVSGHGGDVGDVRPAGAAGDALPLRRPRARPGRAAGRRRAALRSAGGDRPAGGGHGGPAGVRRRPCPGGAQVPGLRARSLPSRRRLRHHPDRRGRGGARAGAAVRLPLDRGPGRAARPDPRPAVRDGRRRPARRRTVPLIPASQAAEALTEAVRRRDPVGPRPAGGGEENAPAPAAGWAVGLAEVLAGRRSVRAFGPSPLEPGPLWEALAVAAADQRRQWPAARHGDAGLRLLVAARRVTGVAEGLYEGAPDGAPLAEAPDGLAEDYADAPALVFVCGGGTANAPRATPELLVRAGALGYAVWLAARTRGLECSVYGAAHAGVRRVAARARPGARHLFTVAVGHRAR</sequence>
<feature type="compositionally biased region" description="Basic residues" evidence="1">
    <location>
        <begin position="305"/>
        <end position="320"/>
    </location>
</feature>
<feature type="compositionally biased region" description="Basic residues" evidence="1">
    <location>
        <begin position="85"/>
        <end position="118"/>
    </location>
</feature>
<feature type="region of interest" description="Disordered" evidence="1">
    <location>
        <begin position="1"/>
        <end position="398"/>
    </location>
</feature>
<feature type="compositionally biased region" description="Basic residues" evidence="1">
    <location>
        <begin position="46"/>
        <end position="59"/>
    </location>
</feature>
<dbReference type="InterPro" id="IPR029479">
    <property type="entry name" value="Nitroreductase"/>
</dbReference>
<dbReference type="Proteomes" id="UP000311713">
    <property type="component" value="Unassembled WGS sequence"/>
</dbReference>
<feature type="compositionally biased region" description="Gly residues" evidence="1">
    <location>
        <begin position="61"/>
        <end position="79"/>
    </location>
</feature>
<dbReference type="OrthoDB" id="3723182at2"/>
<accession>A0A5C4V9R7</accession>
<protein>
    <recommendedName>
        <fullName evidence="2">Nitroreductase domain-containing protein</fullName>
    </recommendedName>
</protein>
<evidence type="ECO:0000259" key="2">
    <source>
        <dbReference type="Pfam" id="PF00881"/>
    </source>
</evidence>
<proteinExistence type="predicted"/>
<feature type="compositionally biased region" description="Basic residues" evidence="1">
    <location>
        <begin position="164"/>
        <end position="192"/>
    </location>
</feature>
<dbReference type="InterPro" id="IPR000415">
    <property type="entry name" value="Nitroreductase-like"/>
</dbReference>
<dbReference type="Pfam" id="PF00881">
    <property type="entry name" value="Nitroreductase"/>
    <property type="match status" value="1"/>
</dbReference>
<keyword evidence="4" id="KW-1185">Reference proteome</keyword>
<dbReference type="AlphaFoldDB" id="A0A5C4V9R7"/>
<feature type="domain" description="Nitroreductase" evidence="2">
    <location>
        <begin position="411"/>
        <end position="544"/>
    </location>
</feature>
<evidence type="ECO:0000313" key="3">
    <source>
        <dbReference type="EMBL" id="TNM32670.1"/>
    </source>
</evidence>
<evidence type="ECO:0000256" key="1">
    <source>
        <dbReference type="SAM" id="MobiDB-lite"/>
    </source>
</evidence>
<feature type="compositionally biased region" description="Low complexity" evidence="1">
    <location>
        <begin position="1"/>
        <end position="13"/>
    </location>
</feature>
<dbReference type="GO" id="GO:0016491">
    <property type="term" value="F:oxidoreductase activity"/>
    <property type="evidence" value="ECO:0007669"/>
    <property type="project" value="InterPro"/>
</dbReference>